<gene>
    <name evidence="1" type="ORF">JOE66_002148</name>
</gene>
<protein>
    <recommendedName>
        <fullName evidence="3">PIN domain-containing protein</fullName>
    </recommendedName>
</protein>
<reference evidence="1 2" key="1">
    <citation type="submission" date="2021-01" db="EMBL/GenBank/DDBJ databases">
        <title>Sequencing the genomes of 1000 actinobacteria strains.</title>
        <authorList>
            <person name="Klenk H.-P."/>
        </authorList>
    </citation>
    <scope>NUCLEOTIDE SEQUENCE [LARGE SCALE GENOMIC DNA]</scope>
    <source>
        <strain evidence="1 2">DSM 13057</strain>
    </source>
</reference>
<dbReference type="EMBL" id="JAFBBU010000001">
    <property type="protein sequence ID" value="MBM7472514.1"/>
    <property type="molecule type" value="Genomic_DNA"/>
</dbReference>
<accession>A0ABS2L606</accession>
<dbReference type="RefSeq" id="WP_205109326.1">
    <property type="nucleotide sequence ID" value="NZ_BAAAHT010000004.1"/>
</dbReference>
<dbReference type="Proteomes" id="UP000776164">
    <property type="component" value="Unassembled WGS sequence"/>
</dbReference>
<sequence length="244" mass="27238">MHLNQHVDPPEGPHFLYEDGPSLFLGRTGRGPLQVAWDTNLLIDYFEHGMQLWEGEALPQKVLADHGEELEGLQLVMSLWVLRDIRFHILLGVIDDSKNQLDPLRRRQRVHAWKEFCAALALVEDDGYGLPTPCADLGDLEIKDALSHVPAGNDRTLVEDALRSGMHVFMTCDKGVLRAREHLTPLGLLIASPLDLLEELGASGALHCLFERQHLYWPMPDQQRVSHLIQALGTAAGETSSPTL</sequence>
<comment type="caution">
    <text evidence="1">The sequence shown here is derived from an EMBL/GenBank/DDBJ whole genome shotgun (WGS) entry which is preliminary data.</text>
</comment>
<keyword evidence="2" id="KW-1185">Reference proteome</keyword>
<evidence type="ECO:0000313" key="2">
    <source>
        <dbReference type="Proteomes" id="UP000776164"/>
    </source>
</evidence>
<name>A0ABS2L606_9MICO</name>
<evidence type="ECO:0000313" key="1">
    <source>
        <dbReference type="EMBL" id="MBM7472514.1"/>
    </source>
</evidence>
<evidence type="ECO:0008006" key="3">
    <source>
        <dbReference type="Google" id="ProtNLM"/>
    </source>
</evidence>
<proteinExistence type="predicted"/>
<organism evidence="1 2">
    <name type="scientific">Subtercola frigoramans</name>
    <dbReference type="NCBI Taxonomy" id="120298"/>
    <lineage>
        <taxon>Bacteria</taxon>
        <taxon>Bacillati</taxon>
        <taxon>Actinomycetota</taxon>
        <taxon>Actinomycetes</taxon>
        <taxon>Micrococcales</taxon>
        <taxon>Microbacteriaceae</taxon>
        <taxon>Subtercola</taxon>
    </lineage>
</organism>